<dbReference type="SUPFAM" id="SSF161041">
    <property type="entry name" value="Photosystem II reaction center protein I, PsbI"/>
    <property type="match status" value="1"/>
</dbReference>
<keyword evidence="8" id="KW-0793">Thylakoid</keyword>
<gene>
    <name evidence="8 9" type="primary">psbI</name>
</gene>
<evidence type="ECO:0000256" key="7">
    <source>
        <dbReference type="ARBA" id="ARBA00023276"/>
    </source>
</evidence>
<reference evidence="9" key="2">
    <citation type="submission" date="2014-07" db="EMBL/GenBank/DDBJ databases">
        <authorList>
            <person name="David S.R."/>
            <person name="Jackson C.J."/>
            <person name="Adrian R.-P."/>
        </authorList>
    </citation>
    <scope>NUCLEOTIDE SEQUENCE</scope>
    <source>
        <strain evidence="9">NIES-763</strain>
    </source>
</reference>
<keyword evidence="5 8" id="KW-1133">Transmembrane helix</keyword>
<evidence type="ECO:0000313" key="9">
    <source>
        <dbReference type="EMBL" id="AIU44571.1"/>
    </source>
</evidence>
<sequence length="38" mass="4432">MLTLKIVVYTVVIFFVSLFIFGFLSNDPARKPSRKDIR</sequence>
<organism evidence="9">
    <name type="scientific">Cyanophora paradoxa</name>
    <dbReference type="NCBI Taxonomy" id="2762"/>
    <lineage>
        <taxon>Eukaryota</taxon>
        <taxon>Glaucocystophyceae</taxon>
        <taxon>Cyanophorales</taxon>
        <taxon>Cyanophoraceae</taxon>
        <taxon>Cyanophora</taxon>
    </lineage>
</organism>
<dbReference type="Pfam" id="PF02532">
    <property type="entry name" value="PsbI"/>
    <property type="match status" value="1"/>
</dbReference>
<comment type="subcellular location">
    <subcellularLocation>
        <location evidence="8">Cellular thylakoid membrane</location>
        <topology evidence="8">Single-pass membrane protein</topology>
    </subcellularLocation>
    <subcellularLocation>
        <location evidence="1">Membrane</location>
        <topology evidence="1">Single-pass membrane protein</topology>
    </subcellularLocation>
</comment>
<dbReference type="InterPro" id="IPR003686">
    <property type="entry name" value="PSII_PsbI"/>
</dbReference>
<dbReference type="PANTHER" id="PTHR35772">
    <property type="entry name" value="PHOTOSYSTEM II REACTION CENTER PROTEIN I"/>
    <property type="match status" value="1"/>
</dbReference>
<comment type="subunit">
    <text evidence="8">PSII is composed of 1 copy each of membrane proteins PsbA, PsbB, PsbC, PsbD, PsbE, PsbF, PsbH, PsbI, PsbJ, PsbK, PsbL, PsbM, PsbT, PsbX, PsbY, PsbZ, Psb30/Ycf12, at least 3 peripheral proteins of the oxygen-evolving complex and a large number of cofactors. It forms dimeric complexes.</text>
</comment>
<dbReference type="GO" id="GO:0009539">
    <property type="term" value="C:photosystem II reaction center"/>
    <property type="evidence" value="ECO:0007669"/>
    <property type="project" value="InterPro"/>
</dbReference>
<dbReference type="HAMAP" id="MF_01316">
    <property type="entry name" value="PSII_PsbI"/>
    <property type="match status" value="1"/>
</dbReference>
<dbReference type="GO" id="GO:0015979">
    <property type="term" value="P:photosynthesis"/>
    <property type="evidence" value="ECO:0007669"/>
    <property type="project" value="UniProtKB-UniRule"/>
</dbReference>
<proteinExistence type="inferred from homology"/>
<comment type="similarity">
    <text evidence="8">Belongs to the PsbI family.</text>
</comment>
<keyword evidence="9" id="KW-0934">Plastid</keyword>
<name>A0A097PBH7_CYAPA</name>
<keyword evidence="2 8" id="KW-0674">Reaction center</keyword>
<evidence type="ECO:0000256" key="1">
    <source>
        <dbReference type="ARBA" id="ARBA00004167"/>
    </source>
</evidence>
<evidence type="ECO:0000256" key="2">
    <source>
        <dbReference type="ARBA" id="ARBA00022469"/>
    </source>
</evidence>
<dbReference type="PANTHER" id="PTHR35772:SF1">
    <property type="entry name" value="PHOTOSYSTEM II REACTION CENTER PROTEIN I"/>
    <property type="match status" value="1"/>
</dbReference>
<evidence type="ECO:0000256" key="6">
    <source>
        <dbReference type="ARBA" id="ARBA00023136"/>
    </source>
</evidence>
<evidence type="ECO:0000256" key="5">
    <source>
        <dbReference type="ARBA" id="ARBA00022989"/>
    </source>
</evidence>
<comment type="function">
    <text evidence="8">One of the components of the core complex of photosystem II (PSII), required for its stability and/or assembly. PSII is a light-driven water:plastoquinone oxidoreductase that uses light energy to abstract electrons from H(2)O, generating O(2) and a proton gradient subsequently used for ATP formation. It consists of a core antenna complex that captures photons, and an electron transfer chain that converts photonic excitation into a charge separation.</text>
</comment>
<feature type="transmembrane region" description="Helical" evidence="8">
    <location>
        <begin position="6"/>
        <end position="25"/>
    </location>
</feature>
<evidence type="ECO:0000256" key="3">
    <source>
        <dbReference type="ARBA" id="ARBA00022531"/>
    </source>
</evidence>
<reference evidence="9" key="1">
    <citation type="journal article" date="2014" name="Mol. Phylogenet. Evol.">
        <title>Nucleotide substitution analyses of the glaucophyte Cyanophora suggest an ancestrally lower mutation rate in plastid vs mitochondrial DNA for the Archaeplastida.</title>
        <authorList>
            <person name="Smith D.R."/>
            <person name="Jackson C.J."/>
            <person name="Reyes-Prieto A."/>
        </authorList>
    </citation>
    <scope>NUCLEOTIDE SEQUENCE</scope>
    <source>
        <strain evidence="9">NIES-763</strain>
    </source>
</reference>
<keyword evidence="4 8" id="KW-0812">Transmembrane</keyword>
<dbReference type="AlphaFoldDB" id="A0A097PBH7"/>
<dbReference type="NCBIfam" id="NF002735">
    <property type="entry name" value="PRK02655.1"/>
    <property type="match status" value="1"/>
</dbReference>
<dbReference type="RefSeq" id="NP_043236.1">
    <property type="nucleotide sequence ID" value="NC_001675.1"/>
</dbReference>
<evidence type="ECO:0000256" key="8">
    <source>
        <dbReference type="HAMAP-Rule" id="MF_01316"/>
    </source>
</evidence>
<dbReference type="GO" id="GO:0042651">
    <property type="term" value="C:thylakoid membrane"/>
    <property type="evidence" value="ECO:0007669"/>
    <property type="project" value="UniProtKB-UniRule"/>
</dbReference>
<geneLocation type="plastid" evidence="9"/>
<dbReference type="GO" id="GO:0005737">
    <property type="term" value="C:cytoplasm"/>
    <property type="evidence" value="ECO:0007669"/>
    <property type="project" value="UniProtKB-ARBA"/>
</dbReference>
<keyword evidence="3 8" id="KW-0602">Photosynthesis</keyword>
<protein>
    <recommendedName>
        <fullName evidence="8">Photosystem II reaction center protein I</fullName>
        <shortName evidence="8">PSII-I</shortName>
    </recommendedName>
    <alternativeName>
        <fullName evidence="8">PSII 4.4 kDa protein</fullName>
    </alternativeName>
</protein>
<evidence type="ECO:0000256" key="4">
    <source>
        <dbReference type="ARBA" id="ARBA00022692"/>
    </source>
</evidence>
<keyword evidence="7 8" id="KW-0604">Photosystem II</keyword>
<keyword evidence="6 8" id="KW-0472">Membrane</keyword>
<dbReference type="EMBL" id="KM198929">
    <property type="protein sequence ID" value="AIU44571.1"/>
    <property type="molecule type" value="Genomic_DNA"/>
</dbReference>
<dbReference type="GeneID" id="801515"/>
<dbReference type="InterPro" id="IPR037271">
    <property type="entry name" value="PSII_PsbI_sf"/>
</dbReference>
<dbReference type="SMR" id="A0A097PBH7"/>
<accession>A0A097PBH7</accession>